<keyword evidence="2" id="KW-1185">Reference proteome</keyword>
<gene>
    <name evidence="1" type="ORF">D7223_04950</name>
</gene>
<dbReference type="Proteomes" id="UP000281726">
    <property type="component" value="Unassembled WGS sequence"/>
</dbReference>
<dbReference type="OrthoDB" id="9803914at2"/>
<organism evidence="1 2">
    <name type="scientific">Micromonospora endolithica</name>
    <dbReference type="NCBI Taxonomy" id="230091"/>
    <lineage>
        <taxon>Bacteria</taxon>
        <taxon>Bacillati</taxon>
        <taxon>Actinomycetota</taxon>
        <taxon>Actinomycetes</taxon>
        <taxon>Micromonosporales</taxon>
        <taxon>Micromonosporaceae</taxon>
        <taxon>Micromonospora</taxon>
    </lineage>
</organism>
<dbReference type="RefSeq" id="WP_120725185.1">
    <property type="nucleotide sequence ID" value="NZ_RBAK01000001.1"/>
</dbReference>
<sequence>METVSSAMAVLLRGMTEAAWTIERHFTELCLNYHLFVPDGDRGRSRFEGTDDEALIWGSRLSFDPYDGVGQPSLGGHLTFNAMTIRLPHLPVEVTDYPSEIRLYLRLTLREDGFTLTAAIDVDLLQPLFKYPAGEHTVMRVIEELTTLDDTVAAAQRAVTAFAEHYSLFDDIGFPRRQ</sequence>
<proteinExistence type="predicted"/>
<dbReference type="EMBL" id="RBAK01000001">
    <property type="protein sequence ID" value="RKN51069.1"/>
    <property type="molecule type" value="Genomic_DNA"/>
</dbReference>
<comment type="caution">
    <text evidence="1">The sequence shown here is derived from an EMBL/GenBank/DDBJ whole genome shotgun (WGS) entry which is preliminary data.</text>
</comment>
<evidence type="ECO:0000313" key="2">
    <source>
        <dbReference type="Proteomes" id="UP000281726"/>
    </source>
</evidence>
<reference evidence="1 2" key="1">
    <citation type="journal article" date="2004" name="Syst. Appl. Microbiol.">
        <title>Cryptoendolithic actinomycetes from antarctic sandstone rock samples: Micromonospora endolithica sp. nov. and two isolates related to Micromonospora coerulea Jensen 1932.</title>
        <authorList>
            <person name="Hirsch P."/>
            <person name="Mevs U."/>
            <person name="Kroppenstedt R.M."/>
            <person name="Schumann P."/>
            <person name="Stackebrandt E."/>
        </authorList>
    </citation>
    <scope>NUCLEOTIDE SEQUENCE [LARGE SCALE GENOMIC DNA]</scope>
    <source>
        <strain evidence="1 2">JCM 12677</strain>
    </source>
</reference>
<dbReference type="AlphaFoldDB" id="A0A3A9ZS78"/>
<evidence type="ECO:0000313" key="1">
    <source>
        <dbReference type="EMBL" id="RKN51069.1"/>
    </source>
</evidence>
<accession>A0A3A9ZS78</accession>
<name>A0A3A9ZS78_9ACTN</name>
<protein>
    <submittedName>
        <fullName evidence="1">Uncharacterized protein</fullName>
    </submittedName>
</protein>